<evidence type="ECO:0000256" key="1">
    <source>
        <dbReference type="SAM" id="Coils"/>
    </source>
</evidence>
<feature type="region of interest" description="Disordered" evidence="2">
    <location>
        <begin position="456"/>
        <end position="486"/>
    </location>
</feature>
<dbReference type="Proteomes" id="UP000620596">
    <property type="component" value="Unassembled WGS sequence"/>
</dbReference>
<feature type="coiled-coil region" evidence="1">
    <location>
        <begin position="137"/>
        <end position="164"/>
    </location>
</feature>
<dbReference type="EMBL" id="BMIG01000009">
    <property type="protein sequence ID" value="GGB04254.1"/>
    <property type="molecule type" value="Genomic_DNA"/>
</dbReference>
<keyword evidence="3" id="KW-0812">Transmembrane</keyword>
<feature type="compositionally biased region" description="Pro residues" evidence="2">
    <location>
        <begin position="239"/>
        <end position="248"/>
    </location>
</feature>
<organism evidence="4 5">
    <name type="scientific">Polaromonas eurypsychrophila</name>
    <dbReference type="NCBI Taxonomy" id="1614635"/>
    <lineage>
        <taxon>Bacteria</taxon>
        <taxon>Pseudomonadati</taxon>
        <taxon>Pseudomonadota</taxon>
        <taxon>Betaproteobacteria</taxon>
        <taxon>Burkholderiales</taxon>
        <taxon>Comamonadaceae</taxon>
        <taxon>Polaromonas</taxon>
    </lineage>
</organism>
<keyword evidence="5" id="KW-1185">Reference proteome</keyword>
<sequence length="505" mass="55590">MAITLGPNTRSAVLGQPLDISVQMMLESGDDQQALCLEASVFYVDRQLDKSQVQVSLEKSANAQQTLIRIRAASPVEGPVVTVHLRAGCAQKTMRRYVVLAAAKPRSVAQGSDASTQAAGTPLLGATLENPQGIEKIQTLEGELRQLRGELQKTQSALGASTEQLQQVQSQRHDRPWVYGLGGLLLLTLAGLLFLFLRRPPRQPLQGSLSGSLPDTPVTGGVDLDIDESLFDDLKRRPAPSPRPPQDSIPPLARRDRAKFSVSVPFVPRTVKVPEIFDLQQQVEFFSSLGQQDKAIALLRKHLVNNVKTSALVYLDLLDLYHQTGNREDYEVLRIDFNRVFNTRIAPFDSYTAIGPNAAAYTAVIGRIEAAWPKRQVFDIIDNALFREPGNPLEVLDLEAYRELLLLHAVAREIIDLQADPTDSTMDTHWPDVVMQPRSSPRLGLDIDLSTFAPGDHAVSVSSSRTRAPVASTSARPDDEPTVFDSLVDFDDYDTGFRPDGMEKS</sequence>
<name>A0A916SM38_9BURK</name>
<comment type="caution">
    <text evidence="4">The sequence shown here is derived from an EMBL/GenBank/DDBJ whole genome shotgun (WGS) entry which is preliminary data.</text>
</comment>
<evidence type="ECO:0000313" key="4">
    <source>
        <dbReference type="EMBL" id="GGB04254.1"/>
    </source>
</evidence>
<keyword evidence="3" id="KW-0472">Membrane</keyword>
<dbReference type="AlphaFoldDB" id="A0A916SM38"/>
<feature type="region of interest" description="Disordered" evidence="2">
    <location>
        <begin position="234"/>
        <end position="254"/>
    </location>
</feature>
<evidence type="ECO:0000256" key="2">
    <source>
        <dbReference type="SAM" id="MobiDB-lite"/>
    </source>
</evidence>
<keyword evidence="3" id="KW-1133">Transmembrane helix</keyword>
<gene>
    <name evidence="4" type="ORF">GCM10011496_26530</name>
</gene>
<protein>
    <submittedName>
        <fullName evidence="4">Uncharacterized protein</fullName>
    </submittedName>
</protein>
<proteinExistence type="predicted"/>
<feature type="transmembrane region" description="Helical" evidence="3">
    <location>
        <begin position="177"/>
        <end position="197"/>
    </location>
</feature>
<keyword evidence="1" id="KW-0175">Coiled coil</keyword>
<reference evidence="4" key="1">
    <citation type="journal article" date="2014" name="Int. J. Syst. Evol. Microbiol.">
        <title>Complete genome sequence of Corynebacterium casei LMG S-19264T (=DSM 44701T), isolated from a smear-ripened cheese.</title>
        <authorList>
            <consortium name="US DOE Joint Genome Institute (JGI-PGF)"/>
            <person name="Walter F."/>
            <person name="Albersmeier A."/>
            <person name="Kalinowski J."/>
            <person name="Ruckert C."/>
        </authorList>
    </citation>
    <scope>NUCLEOTIDE SEQUENCE</scope>
    <source>
        <strain evidence="4">CGMCC 1.15322</strain>
    </source>
</reference>
<evidence type="ECO:0000313" key="5">
    <source>
        <dbReference type="Proteomes" id="UP000620596"/>
    </source>
</evidence>
<accession>A0A916SM38</accession>
<reference evidence="4" key="2">
    <citation type="submission" date="2020-09" db="EMBL/GenBank/DDBJ databases">
        <authorList>
            <person name="Sun Q."/>
            <person name="Zhou Y."/>
        </authorList>
    </citation>
    <scope>NUCLEOTIDE SEQUENCE</scope>
    <source>
        <strain evidence="4">CGMCC 1.15322</strain>
    </source>
</reference>
<feature type="compositionally biased region" description="Polar residues" evidence="2">
    <location>
        <begin position="460"/>
        <end position="475"/>
    </location>
</feature>
<evidence type="ECO:0000256" key="3">
    <source>
        <dbReference type="SAM" id="Phobius"/>
    </source>
</evidence>